<accession>A0A3B0WTG5</accession>
<dbReference type="SMART" id="SM00530">
    <property type="entry name" value="HTH_XRE"/>
    <property type="match status" value="1"/>
</dbReference>
<dbReference type="PANTHER" id="PTHR36924:SF1">
    <property type="entry name" value="ANTITOXIN HIGA-1"/>
    <property type="match status" value="1"/>
</dbReference>
<gene>
    <name evidence="4" type="ORF">MNBD_GAMMA05-2252</name>
</gene>
<dbReference type="PANTHER" id="PTHR36924">
    <property type="entry name" value="ANTITOXIN HIGA-1"/>
    <property type="match status" value="1"/>
</dbReference>
<evidence type="ECO:0000256" key="1">
    <source>
        <dbReference type="ARBA" id="ARBA00023125"/>
    </source>
</evidence>
<reference evidence="4" key="1">
    <citation type="submission" date="2018-06" db="EMBL/GenBank/DDBJ databases">
        <authorList>
            <person name="Zhirakovskaya E."/>
        </authorList>
    </citation>
    <scope>NUCLEOTIDE SEQUENCE</scope>
</reference>
<dbReference type="InterPro" id="IPR010982">
    <property type="entry name" value="Lambda_DNA-bd_dom_sf"/>
</dbReference>
<organism evidence="4">
    <name type="scientific">hydrothermal vent metagenome</name>
    <dbReference type="NCBI Taxonomy" id="652676"/>
    <lineage>
        <taxon>unclassified sequences</taxon>
        <taxon>metagenomes</taxon>
        <taxon>ecological metagenomes</taxon>
    </lineage>
</organism>
<protein>
    <submittedName>
        <fullName evidence="4">Antitoxin HigA</fullName>
    </submittedName>
</protein>
<name>A0A3B0WTG5_9ZZZZ</name>
<proteinExistence type="predicted"/>
<dbReference type="EMBL" id="UOFE01000049">
    <property type="protein sequence ID" value="VAW55713.1"/>
    <property type="molecule type" value="Genomic_DNA"/>
</dbReference>
<dbReference type="Pfam" id="PF01381">
    <property type="entry name" value="HTH_3"/>
    <property type="match status" value="1"/>
</dbReference>
<evidence type="ECO:0000256" key="2">
    <source>
        <dbReference type="SAM" id="MobiDB-lite"/>
    </source>
</evidence>
<dbReference type="InterPro" id="IPR013430">
    <property type="entry name" value="Toxin_antidote_HigA"/>
</dbReference>
<dbReference type="AlphaFoldDB" id="A0A3B0WTG5"/>
<dbReference type="NCBIfam" id="TIGR02607">
    <property type="entry name" value="antidote_HigA"/>
    <property type="match status" value="1"/>
</dbReference>
<dbReference type="InterPro" id="IPR001387">
    <property type="entry name" value="Cro/C1-type_HTH"/>
</dbReference>
<evidence type="ECO:0000313" key="4">
    <source>
        <dbReference type="EMBL" id="VAW55713.1"/>
    </source>
</evidence>
<feature type="region of interest" description="Disordered" evidence="2">
    <location>
        <begin position="92"/>
        <end position="119"/>
    </location>
</feature>
<sequence>MTCQHPGKVLLQQYIEPQKLSQNALARAIKVPPRRINEIIHEKRSITADTAIRLAIYFGGSATYWMHLQAEYEIEKIKKNINIQLSTIQPSLNSIEPPAKNTKAPSSKTKNSLKKRIMR</sequence>
<dbReference type="PROSITE" id="PS50943">
    <property type="entry name" value="HTH_CROC1"/>
    <property type="match status" value="1"/>
</dbReference>
<dbReference type="Gene3D" id="1.10.260.40">
    <property type="entry name" value="lambda repressor-like DNA-binding domains"/>
    <property type="match status" value="1"/>
</dbReference>
<feature type="domain" description="HTH cro/C1-type" evidence="3">
    <location>
        <begin position="11"/>
        <end position="65"/>
    </location>
</feature>
<keyword evidence="1" id="KW-0238">DNA-binding</keyword>
<dbReference type="CDD" id="cd00093">
    <property type="entry name" value="HTH_XRE"/>
    <property type="match status" value="1"/>
</dbReference>
<dbReference type="GO" id="GO:0003677">
    <property type="term" value="F:DNA binding"/>
    <property type="evidence" value="ECO:0007669"/>
    <property type="project" value="UniProtKB-KW"/>
</dbReference>
<dbReference type="SUPFAM" id="SSF47413">
    <property type="entry name" value="lambda repressor-like DNA-binding domains"/>
    <property type="match status" value="1"/>
</dbReference>
<evidence type="ECO:0000259" key="3">
    <source>
        <dbReference type="PROSITE" id="PS50943"/>
    </source>
</evidence>